<dbReference type="Pfam" id="PF14416">
    <property type="entry name" value="PMR5N"/>
    <property type="match status" value="1"/>
</dbReference>
<keyword evidence="10" id="KW-1185">Reference proteome</keyword>
<dbReference type="PANTHER" id="PTHR32285">
    <property type="entry name" value="PROTEIN TRICHOME BIREFRINGENCE-LIKE 9-RELATED"/>
    <property type="match status" value="1"/>
</dbReference>
<proteinExistence type="inferred from homology"/>
<dbReference type="InterPro" id="IPR025846">
    <property type="entry name" value="TBL_N"/>
</dbReference>
<evidence type="ECO:0008006" key="11">
    <source>
        <dbReference type="Google" id="ProtNLM"/>
    </source>
</evidence>
<evidence type="ECO:0000256" key="3">
    <source>
        <dbReference type="ARBA" id="ARBA00022692"/>
    </source>
</evidence>
<dbReference type="InterPro" id="IPR029962">
    <property type="entry name" value="TBL"/>
</dbReference>
<dbReference type="PANTHER" id="PTHR32285:SF227">
    <property type="entry name" value="PROTEIN TRICHOME BIREFRINGENCE-LIKE 28"/>
    <property type="match status" value="1"/>
</dbReference>
<evidence type="ECO:0000256" key="6">
    <source>
        <dbReference type="ARBA" id="ARBA00023136"/>
    </source>
</evidence>
<keyword evidence="5" id="KW-1133">Transmembrane helix</keyword>
<feature type="domain" description="Trichome birefringence-like C-terminal" evidence="7">
    <location>
        <begin position="273"/>
        <end position="369"/>
    </location>
</feature>
<keyword evidence="3" id="KW-0812">Transmembrane</keyword>
<dbReference type="GO" id="GO:0016413">
    <property type="term" value="F:O-acetyltransferase activity"/>
    <property type="evidence" value="ECO:0007669"/>
    <property type="project" value="InterPro"/>
</dbReference>
<dbReference type="GO" id="GO:0005794">
    <property type="term" value="C:Golgi apparatus"/>
    <property type="evidence" value="ECO:0007669"/>
    <property type="project" value="TreeGrafter"/>
</dbReference>
<keyword evidence="6" id="KW-0472">Membrane</keyword>
<organism evidence="9">
    <name type="scientific">Salvia splendens</name>
    <name type="common">Scarlet sage</name>
    <dbReference type="NCBI Taxonomy" id="180675"/>
    <lineage>
        <taxon>Eukaryota</taxon>
        <taxon>Viridiplantae</taxon>
        <taxon>Streptophyta</taxon>
        <taxon>Embryophyta</taxon>
        <taxon>Tracheophyta</taxon>
        <taxon>Spermatophyta</taxon>
        <taxon>Magnoliopsida</taxon>
        <taxon>eudicotyledons</taxon>
        <taxon>Gunneridae</taxon>
        <taxon>Pentapetalae</taxon>
        <taxon>asterids</taxon>
        <taxon>lamiids</taxon>
        <taxon>Lamiales</taxon>
        <taxon>Lamiaceae</taxon>
        <taxon>Nepetoideae</taxon>
        <taxon>Mentheae</taxon>
        <taxon>Salviinae</taxon>
        <taxon>Salvia</taxon>
        <taxon>Salvia subgen. Calosphace</taxon>
        <taxon>core Calosphace</taxon>
    </lineage>
</organism>
<evidence type="ECO:0000256" key="4">
    <source>
        <dbReference type="ARBA" id="ARBA00022968"/>
    </source>
</evidence>
<evidence type="ECO:0000256" key="1">
    <source>
        <dbReference type="ARBA" id="ARBA00004167"/>
    </source>
</evidence>
<reference evidence="9" key="2">
    <citation type="submission" date="2020-08" db="EMBL/GenBank/DDBJ databases">
        <title>Plant Genome Project.</title>
        <authorList>
            <person name="Zhang R.-G."/>
        </authorList>
    </citation>
    <scope>NUCLEOTIDE SEQUENCE</scope>
    <source>
        <strain evidence="9">Huo1</strain>
        <tissue evidence="9">Leaf</tissue>
    </source>
</reference>
<reference evidence="9" key="1">
    <citation type="submission" date="2018-01" db="EMBL/GenBank/DDBJ databases">
        <authorList>
            <person name="Mao J.F."/>
        </authorList>
    </citation>
    <scope>NUCLEOTIDE SEQUENCE</scope>
    <source>
        <strain evidence="9">Huo1</strain>
        <tissue evidence="9">Leaf</tissue>
    </source>
</reference>
<comment type="subcellular location">
    <subcellularLocation>
        <location evidence="1">Membrane</location>
        <topology evidence="1">Single-pass membrane protein</topology>
    </subcellularLocation>
</comment>
<dbReference type="Proteomes" id="UP000298416">
    <property type="component" value="Unassembled WGS sequence"/>
</dbReference>
<dbReference type="EMBL" id="PNBA02000004">
    <property type="protein sequence ID" value="KAG6427670.1"/>
    <property type="molecule type" value="Genomic_DNA"/>
</dbReference>
<keyword evidence="4" id="KW-0735">Signal-anchor</keyword>
<comment type="similarity">
    <text evidence="2">Belongs to the PC-esterase family. TBL subfamily.</text>
</comment>
<name>A0A8X8YCU5_SALSN</name>
<evidence type="ECO:0000256" key="2">
    <source>
        <dbReference type="ARBA" id="ARBA00007727"/>
    </source>
</evidence>
<evidence type="ECO:0000313" key="10">
    <source>
        <dbReference type="Proteomes" id="UP000298416"/>
    </source>
</evidence>
<evidence type="ECO:0000259" key="8">
    <source>
        <dbReference type="Pfam" id="PF14416"/>
    </source>
</evidence>
<comment type="caution">
    <text evidence="9">The sequence shown here is derived from an EMBL/GenBank/DDBJ whole genome shotgun (WGS) entry which is preliminary data.</text>
</comment>
<dbReference type="AlphaFoldDB" id="A0A8X8YCU5"/>
<feature type="domain" description="Trichome birefringence-like N-terminal" evidence="8">
    <location>
        <begin position="81"/>
        <end position="135"/>
    </location>
</feature>
<evidence type="ECO:0000313" key="9">
    <source>
        <dbReference type="EMBL" id="KAG6427670.1"/>
    </source>
</evidence>
<evidence type="ECO:0000256" key="5">
    <source>
        <dbReference type="ARBA" id="ARBA00022989"/>
    </source>
</evidence>
<feature type="domain" description="Trichome birefringence-like C-terminal" evidence="7">
    <location>
        <begin position="136"/>
        <end position="260"/>
    </location>
</feature>
<dbReference type="InterPro" id="IPR026057">
    <property type="entry name" value="TBL_C"/>
</dbReference>
<sequence length="375" mass="43263">MAQRKCKNSPLFFSLISLFLFALSLLTKNITFIAQITLRWNHTQPLGERKGEVEEVIKPSISKQEDEEVKDGDYGIELPPKSCDLSKGKWVFDNITRPLYNEEKCKFLTAQVTCVRNGRKDLMYQNWRWQPNECSLPKFDAKILLEKLRGKRLMFVGDSVNRNQWESMVCLLHTGIAPGRATWKVGAPLSVFSIQDSNVTVEFYWAPFLVQSNSDDPRNHSISQRIIMPESISNHGIHWKDADFLVFNTYIWWMNNPTIKVLRGSSDQESADYDETTPIMNTTMELDMGTDRRILDIVKNTIKKKGIPVDLIDITTLSEYRKDAHTSVYTLRQGKLLLPEQKANPAAFADCLHWCLPGVPDTWNELLYKHIISRF</sequence>
<gene>
    <name evidence="9" type="ORF">SASPL_111916</name>
</gene>
<protein>
    <recommendedName>
        <fullName evidence="11">Trichome birefringence-like N-terminal domain-containing protein</fullName>
    </recommendedName>
</protein>
<evidence type="ECO:0000259" key="7">
    <source>
        <dbReference type="Pfam" id="PF13839"/>
    </source>
</evidence>
<accession>A0A8X8YCU5</accession>
<dbReference type="GO" id="GO:0016020">
    <property type="term" value="C:membrane"/>
    <property type="evidence" value="ECO:0007669"/>
    <property type="project" value="UniProtKB-SubCell"/>
</dbReference>
<dbReference type="Pfam" id="PF13839">
    <property type="entry name" value="PC-Esterase"/>
    <property type="match status" value="2"/>
</dbReference>